<name>A0A9K3GGC9_9EUKA</name>
<gene>
    <name evidence="1" type="ORF">KIPB_002006</name>
</gene>
<organism evidence="1 2">
    <name type="scientific">Kipferlia bialata</name>
    <dbReference type="NCBI Taxonomy" id="797122"/>
    <lineage>
        <taxon>Eukaryota</taxon>
        <taxon>Metamonada</taxon>
        <taxon>Carpediemonas-like organisms</taxon>
        <taxon>Kipferlia</taxon>
    </lineage>
</organism>
<comment type="caution">
    <text evidence="1">The sequence shown here is derived from an EMBL/GenBank/DDBJ whole genome shotgun (WGS) entry which is preliminary data.</text>
</comment>
<evidence type="ECO:0000313" key="2">
    <source>
        <dbReference type="Proteomes" id="UP000265618"/>
    </source>
</evidence>
<dbReference type="EMBL" id="BDIP01000307">
    <property type="protein sequence ID" value="GIQ81101.1"/>
    <property type="molecule type" value="Genomic_DNA"/>
</dbReference>
<accession>A0A9K3GGC9</accession>
<dbReference type="AlphaFoldDB" id="A0A9K3GGC9"/>
<proteinExistence type="predicted"/>
<reference evidence="1 2" key="1">
    <citation type="journal article" date="2018" name="PLoS ONE">
        <title>The draft genome of Kipferlia bialata reveals reductive genome evolution in fornicate parasites.</title>
        <authorList>
            <person name="Tanifuji G."/>
            <person name="Takabayashi S."/>
            <person name="Kume K."/>
            <person name="Takagi M."/>
            <person name="Nakayama T."/>
            <person name="Kamikawa R."/>
            <person name="Inagaki Y."/>
            <person name="Hashimoto T."/>
        </authorList>
    </citation>
    <scope>NUCLEOTIDE SEQUENCE [LARGE SCALE GENOMIC DNA]</scope>
    <source>
        <strain evidence="1">NY0173</strain>
    </source>
</reference>
<protein>
    <submittedName>
        <fullName evidence="1">Uncharacterized protein</fullName>
    </submittedName>
</protein>
<evidence type="ECO:0000313" key="1">
    <source>
        <dbReference type="EMBL" id="GIQ81101.1"/>
    </source>
</evidence>
<dbReference type="Proteomes" id="UP000265618">
    <property type="component" value="Unassembled WGS sequence"/>
</dbReference>
<sequence length="448" mass="49506">MSVRVDPMGTGIPAALWSIDYDTLDALVQAVEQGSGRQWLYAEPYLRCITCAERDMCEVSVPVSNRRRTSFCLPFRVQWYPTPITIGANHVPTLTETETSRREGERDRETRVVLEHADYRSVMSLSPTEVLLADQGGNEEFYVLTLPDSTAVEGGCSVSKSVCALRSVPLPWGDIVDEEGHLFELIGSTGYAIGKTAGGAYYLFLFDRETHRWKVMDEWHITGEEGEREGAGLALSPDWIRSLYESGCCSFTLNGCLYLLIVGSTEEYRPNTRFVRFSSYTKEWTQLPSPSFKEDSEYWEYWTVLASTVDTVYLELDGELYSFTCDKYNTCHVGEWVCQGALPDDAMTSVDMVTVGPYLVGLGSGHFQTCVYDTVTAEWFLGQEGVKKVLGDSVGGTYMTIGAYCNTKGSGSYPVAGVTSCPSGAEGMYAYALMVDTLAARGGCCLLD</sequence>
<keyword evidence="2" id="KW-1185">Reference proteome</keyword>